<dbReference type="AlphaFoldDB" id="H5USD9"/>
<dbReference type="PANTHER" id="PTHR46401">
    <property type="entry name" value="GLYCOSYLTRANSFERASE WBBK-RELATED"/>
    <property type="match status" value="1"/>
</dbReference>
<comment type="caution">
    <text evidence="6">The sequence shown here is derived from an EMBL/GenBank/DDBJ whole genome shotgun (WGS) entry which is preliminary data.</text>
</comment>
<dbReference type="InterPro" id="IPR028098">
    <property type="entry name" value="Glyco_trans_4-like_N"/>
</dbReference>
<dbReference type="InterPro" id="IPR001296">
    <property type="entry name" value="Glyco_trans_1"/>
</dbReference>
<dbReference type="Proteomes" id="UP000004367">
    <property type="component" value="Unassembled WGS sequence"/>
</dbReference>
<proteinExistence type="predicted"/>
<evidence type="ECO:0000256" key="1">
    <source>
        <dbReference type="ARBA" id="ARBA00022676"/>
    </source>
</evidence>
<feature type="region of interest" description="Disordered" evidence="3">
    <location>
        <begin position="390"/>
        <end position="436"/>
    </location>
</feature>
<organism evidence="6 7">
    <name type="scientific">Mobilicoccus pelagius NBRC 104925</name>
    <dbReference type="NCBI Taxonomy" id="1089455"/>
    <lineage>
        <taxon>Bacteria</taxon>
        <taxon>Bacillati</taxon>
        <taxon>Actinomycetota</taxon>
        <taxon>Actinomycetes</taxon>
        <taxon>Micrococcales</taxon>
        <taxon>Dermatophilaceae</taxon>
        <taxon>Mobilicoccus</taxon>
    </lineage>
</organism>
<sequence length="436" mass="47693">MLRVMPKRRRRRAPNGALRIALLGTRGVPARYGGFETAVEEVGKRLVEAGHDVTVYCRTGNSGEAVEPREHLGMKLVHLPAIKKSALETLSHTFFTSLHLLFQPRYDAYVLCNAANSPILPLLRLKGTPTAVHVDGLEWRRSKWGPAGQRYYRIAESLSVRWADALIADAYGIQCYYQDEFGAVTEGIAYGAPIVEPGSDKLGELGLTPHEYHLVVARFEPENHVHLMMEGYLASNARHPLIVVGSTPYSDGYNEQLQQLAAKSDKIRLVGGVWDQDLLDQLYANSLAYLHGHSVGGTNPSLLRAMGAGAHTIAYDVVFNREVAGPDAEFAADATGIAAAIDRAEADPSRAEETGQALRERARLLYQWDDVAERYARLCLMLAAGGSQRGLYTGRRSPRSPWRYGNTPTLDVPQVPRGVNGRKSSSPVTAGPSAGQ</sequence>
<feature type="domain" description="Glycosyltransferase subfamily 4-like N-terminal" evidence="5">
    <location>
        <begin position="33"/>
        <end position="169"/>
    </location>
</feature>
<dbReference type="RefSeq" id="WP_009482545.1">
    <property type="nucleotide sequence ID" value="NZ_BAFE01000056.1"/>
</dbReference>
<evidence type="ECO:0000259" key="5">
    <source>
        <dbReference type="Pfam" id="PF13579"/>
    </source>
</evidence>
<name>H5USD9_9MICO</name>
<evidence type="ECO:0000256" key="3">
    <source>
        <dbReference type="SAM" id="MobiDB-lite"/>
    </source>
</evidence>
<dbReference type="eggNOG" id="COG0438">
    <property type="taxonomic scope" value="Bacteria"/>
</dbReference>
<evidence type="ECO:0000313" key="6">
    <source>
        <dbReference type="EMBL" id="GAB48647.1"/>
    </source>
</evidence>
<dbReference type="GO" id="GO:0016757">
    <property type="term" value="F:glycosyltransferase activity"/>
    <property type="evidence" value="ECO:0007669"/>
    <property type="project" value="UniProtKB-KW"/>
</dbReference>
<accession>H5USD9</accession>
<evidence type="ECO:0000313" key="7">
    <source>
        <dbReference type="Proteomes" id="UP000004367"/>
    </source>
</evidence>
<dbReference type="Gene3D" id="3.40.50.2000">
    <property type="entry name" value="Glycogen Phosphorylase B"/>
    <property type="match status" value="2"/>
</dbReference>
<keyword evidence="7" id="KW-1185">Reference proteome</keyword>
<reference evidence="6 7" key="1">
    <citation type="submission" date="2012-02" db="EMBL/GenBank/DDBJ databases">
        <title>Whole genome shotgun sequence of Mobilicoccus pelagius NBRC 104925.</title>
        <authorList>
            <person name="Yoshida Y."/>
            <person name="Hosoyama A."/>
            <person name="Tsuchikane K."/>
            <person name="Katsumata H."/>
            <person name="Yamazaki S."/>
            <person name="Fujita N."/>
        </authorList>
    </citation>
    <scope>NUCLEOTIDE SEQUENCE [LARGE SCALE GENOMIC DNA]</scope>
    <source>
        <strain evidence="6 7">NBRC 104925</strain>
    </source>
</reference>
<evidence type="ECO:0000259" key="4">
    <source>
        <dbReference type="Pfam" id="PF00534"/>
    </source>
</evidence>
<gene>
    <name evidence="6" type="ORF">MOPEL_078_00360</name>
</gene>
<evidence type="ECO:0000256" key="2">
    <source>
        <dbReference type="ARBA" id="ARBA00022679"/>
    </source>
</evidence>
<dbReference type="SUPFAM" id="SSF53756">
    <property type="entry name" value="UDP-Glycosyltransferase/glycogen phosphorylase"/>
    <property type="match status" value="1"/>
</dbReference>
<dbReference type="Pfam" id="PF00534">
    <property type="entry name" value="Glycos_transf_1"/>
    <property type="match status" value="1"/>
</dbReference>
<keyword evidence="2 6" id="KW-0808">Transferase</keyword>
<dbReference type="Pfam" id="PF13579">
    <property type="entry name" value="Glyco_trans_4_4"/>
    <property type="match status" value="1"/>
</dbReference>
<keyword evidence="1" id="KW-0328">Glycosyltransferase</keyword>
<dbReference type="STRING" id="1089455.MOPEL_078_00360"/>
<dbReference type="EMBL" id="BAFE01000056">
    <property type="protein sequence ID" value="GAB48647.1"/>
    <property type="molecule type" value="Genomic_DNA"/>
</dbReference>
<feature type="domain" description="Glycosyl transferase family 1" evidence="4">
    <location>
        <begin position="212"/>
        <end position="360"/>
    </location>
</feature>
<dbReference type="PANTHER" id="PTHR46401:SF2">
    <property type="entry name" value="GLYCOSYLTRANSFERASE WBBK-RELATED"/>
    <property type="match status" value="1"/>
</dbReference>
<dbReference type="GO" id="GO:0009103">
    <property type="term" value="P:lipopolysaccharide biosynthetic process"/>
    <property type="evidence" value="ECO:0007669"/>
    <property type="project" value="TreeGrafter"/>
</dbReference>
<protein>
    <submittedName>
        <fullName evidence="6">Putative glycosyltransferase</fullName>
    </submittedName>
</protein>